<reference evidence="6 7" key="1">
    <citation type="submission" date="2024-02" db="EMBL/GenBank/DDBJ databases">
        <title>A novel Wenzhouxiangellaceae bacterium, isolated from coastal sediments.</title>
        <authorList>
            <person name="Du Z.-J."/>
            <person name="Ye Y.-Q."/>
            <person name="Zhang X.-Y."/>
        </authorList>
    </citation>
    <scope>NUCLEOTIDE SEQUENCE [LARGE SCALE GENOMIC DNA]</scope>
    <source>
        <strain evidence="6 7">CH-27</strain>
    </source>
</reference>
<dbReference type="RefSeq" id="WP_354696656.1">
    <property type="nucleotide sequence ID" value="NZ_JAZHOG010000013.1"/>
</dbReference>
<dbReference type="InterPro" id="IPR003382">
    <property type="entry name" value="Flavoprotein"/>
</dbReference>
<gene>
    <name evidence="6" type="primary">coaBC</name>
    <name evidence="6" type="ORF">V3330_17035</name>
</gene>
<dbReference type="GO" id="GO:0004632">
    <property type="term" value="F:phosphopantothenate--cysteine ligase activity"/>
    <property type="evidence" value="ECO:0007669"/>
    <property type="project" value="UniProtKB-EC"/>
</dbReference>
<comment type="function">
    <text evidence="3">Catalyzes two steps in the biosynthesis of coenzyme A. In the first step cysteine is conjugated to 4'-phosphopantothenate to form 4-phosphopantothenoylcysteine, in the latter compound is decarboxylated to form 4'-phosphopantotheine.</text>
</comment>
<comment type="pathway">
    <text evidence="3">Cofactor biosynthesis; coenzyme A biosynthesis; CoA from (R)-pantothenate: step 3/5.</text>
</comment>
<dbReference type="EC" id="6.3.2.5" evidence="3"/>
<dbReference type="InterPro" id="IPR035929">
    <property type="entry name" value="CoaB-like_sf"/>
</dbReference>
<dbReference type="InterPro" id="IPR036551">
    <property type="entry name" value="Flavin_trans-like"/>
</dbReference>
<comment type="catalytic activity">
    <reaction evidence="3">
        <text>(R)-4'-phosphopantothenate + L-cysteine + CTP = N-[(R)-4-phosphopantothenoyl]-L-cysteine + CMP + diphosphate + H(+)</text>
        <dbReference type="Rhea" id="RHEA:19397"/>
        <dbReference type="ChEBI" id="CHEBI:10986"/>
        <dbReference type="ChEBI" id="CHEBI:15378"/>
        <dbReference type="ChEBI" id="CHEBI:33019"/>
        <dbReference type="ChEBI" id="CHEBI:35235"/>
        <dbReference type="ChEBI" id="CHEBI:37563"/>
        <dbReference type="ChEBI" id="CHEBI:59458"/>
        <dbReference type="ChEBI" id="CHEBI:60377"/>
        <dbReference type="EC" id="6.3.2.5"/>
    </reaction>
</comment>
<dbReference type="GO" id="GO:0015937">
    <property type="term" value="P:coenzyme A biosynthetic process"/>
    <property type="evidence" value="ECO:0007669"/>
    <property type="project" value="InterPro"/>
</dbReference>
<comment type="similarity">
    <text evidence="3">In the C-terminal section; belongs to the PPC synthetase family.</text>
</comment>
<keyword evidence="3" id="KW-0285">Flavoprotein</keyword>
<name>A0AAW9RGE0_9GAMM</name>
<keyword evidence="2 3" id="KW-0456">Lyase</keyword>
<dbReference type="Proteomes" id="UP001359886">
    <property type="component" value="Unassembled WGS sequence"/>
</dbReference>
<dbReference type="Gene3D" id="3.40.50.1950">
    <property type="entry name" value="Flavin prenyltransferase-like"/>
    <property type="match status" value="1"/>
</dbReference>
<evidence type="ECO:0000256" key="2">
    <source>
        <dbReference type="ARBA" id="ARBA00023239"/>
    </source>
</evidence>
<evidence type="ECO:0000256" key="3">
    <source>
        <dbReference type="RuleBase" id="RU364078"/>
    </source>
</evidence>
<feature type="domain" description="Flavoprotein" evidence="4">
    <location>
        <begin position="5"/>
        <end position="176"/>
    </location>
</feature>
<organism evidence="6 7">
    <name type="scientific">Elongatibacter sediminis</name>
    <dbReference type="NCBI Taxonomy" id="3119006"/>
    <lineage>
        <taxon>Bacteria</taxon>
        <taxon>Pseudomonadati</taxon>
        <taxon>Pseudomonadota</taxon>
        <taxon>Gammaproteobacteria</taxon>
        <taxon>Chromatiales</taxon>
        <taxon>Wenzhouxiangellaceae</taxon>
        <taxon>Elongatibacter</taxon>
    </lineage>
</organism>
<dbReference type="EMBL" id="JAZHOG010000013">
    <property type="protein sequence ID" value="MEJ8569333.1"/>
    <property type="molecule type" value="Genomic_DNA"/>
</dbReference>
<dbReference type="Pfam" id="PF04127">
    <property type="entry name" value="DFP"/>
    <property type="match status" value="1"/>
</dbReference>
<comment type="similarity">
    <text evidence="3">In the N-terminal section; belongs to the HFCD (homo-oligomeric flavin containing Cys decarboxylase) superfamily.</text>
</comment>
<keyword evidence="7" id="KW-1185">Reference proteome</keyword>
<feature type="domain" description="DNA/pantothenate metabolism flavoprotein C-terminal" evidence="5">
    <location>
        <begin position="183"/>
        <end position="363"/>
    </location>
</feature>
<comment type="cofactor">
    <cofactor evidence="3">
        <name>FMN</name>
        <dbReference type="ChEBI" id="CHEBI:58210"/>
    </cofactor>
</comment>
<comment type="caution">
    <text evidence="6">The sequence shown here is derived from an EMBL/GenBank/DDBJ whole genome shotgun (WGS) entry which is preliminary data.</text>
</comment>
<dbReference type="Gene3D" id="3.40.50.10300">
    <property type="entry name" value="CoaB-like"/>
    <property type="match status" value="1"/>
</dbReference>
<comment type="catalytic activity">
    <reaction evidence="3">
        <text>N-[(R)-4-phosphopantothenoyl]-L-cysteine + H(+) = (R)-4'-phosphopantetheine + CO2</text>
        <dbReference type="Rhea" id="RHEA:16793"/>
        <dbReference type="ChEBI" id="CHEBI:15378"/>
        <dbReference type="ChEBI" id="CHEBI:16526"/>
        <dbReference type="ChEBI" id="CHEBI:59458"/>
        <dbReference type="ChEBI" id="CHEBI:61723"/>
        <dbReference type="EC" id="4.1.1.36"/>
    </reaction>
</comment>
<dbReference type="NCBIfam" id="TIGR00521">
    <property type="entry name" value="coaBC_dfp"/>
    <property type="match status" value="1"/>
</dbReference>
<evidence type="ECO:0000259" key="4">
    <source>
        <dbReference type="Pfam" id="PF02441"/>
    </source>
</evidence>
<dbReference type="SUPFAM" id="SSF102645">
    <property type="entry name" value="CoaB-like"/>
    <property type="match status" value="1"/>
</dbReference>
<dbReference type="EC" id="4.1.1.36" evidence="3"/>
<evidence type="ECO:0000313" key="7">
    <source>
        <dbReference type="Proteomes" id="UP001359886"/>
    </source>
</evidence>
<dbReference type="InterPro" id="IPR005252">
    <property type="entry name" value="CoaBC"/>
</dbReference>
<dbReference type="PANTHER" id="PTHR14359:SF6">
    <property type="entry name" value="PHOSPHOPANTOTHENOYLCYSTEINE DECARBOXYLASE"/>
    <property type="match status" value="1"/>
</dbReference>
<evidence type="ECO:0000259" key="5">
    <source>
        <dbReference type="Pfam" id="PF04127"/>
    </source>
</evidence>
<proteinExistence type="inferred from homology"/>
<keyword evidence="1 3" id="KW-0210">Decarboxylase</keyword>
<evidence type="ECO:0000256" key="1">
    <source>
        <dbReference type="ARBA" id="ARBA00022793"/>
    </source>
</evidence>
<dbReference type="InterPro" id="IPR007085">
    <property type="entry name" value="DNA/pantothenate-metab_flavo_C"/>
</dbReference>
<dbReference type="PROSITE" id="PS51257">
    <property type="entry name" value="PROKAR_LIPOPROTEIN"/>
    <property type="match status" value="1"/>
</dbReference>
<evidence type="ECO:0000313" key="6">
    <source>
        <dbReference type="EMBL" id="MEJ8569333.1"/>
    </source>
</evidence>
<dbReference type="GO" id="GO:0015941">
    <property type="term" value="P:pantothenate catabolic process"/>
    <property type="evidence" value="ECO:0007669"/>
    <property type="project" value="InterPro"/>
</dbReference>
<comment type="pathway">
    <text evidence="3">Cofactor biosynthesis; coenzyme A biosynthesis; CoA from (R)-pantothenate: step 2/5.</text>
</comment>
<dbReference type="Pfam" id="PF02441">
    <property type="entry name" value="Flavoprotein"/>
    <property type="match status" value="1"/>
</dbReference>
<dbReference type="GO" id="GO:0071513">
    <property type="term" value="C:phosphopantothenoylcysteine decarboxylase complex"/>
    <property type="evidence" value="ECO:0007669"/>
    <property type="project" value="TreeGrafter"/>
</dbReference>
<protein>
    <recommendedName>
        <fullName evidence="3">Coenzyme A biosynthesis bifunctional protein CoaBC</fullName>
        <ecNumber evidence="3">4.1.1.36</ecNumber>
        <ecNumber evidence="3">6.3.2.5</ecNumber>
    </recommendedName>
    <alternativeName>
        <fullName evidence="3">DNA/pantothenate metabolism flavoprotein</fullName>
    </alternativeName>
</protein>
<keyword evidence="3 6" id="KW-0436">Ligase</keyword>
<sequence length="404" mass="43335">MKSRRILHLMSGSIACAKATGLTSAWVKAGHEVRVAATHSVAQFVGNATLEGFSGHPVLSDAFAGGRVMDHVNLARWADLIVAAPATANLINKLAAGIADDAVTSLWQAAWERGYPMIIVPAMNTRMWRYPATQASVERLTSWGGHVLPTADGDLACGEMGAGRMLEVDDILARVEALTAPRSGAKILITGGGTREPIDSVRYIGNTSTGRTASALADRLANHGHDVTWLGAAQAEQPRRVARRVHYSSFADLRDALQRLLSEESFDAVIHAAAVSDYSVAGLSGTAGSGSGKLPSGQELELRLQPNPKLIDALKGWSRNPSLRIAGFKLTDTSDTDKHRQSVSELFQRAKTDLVVHNDLGDIRAGTHPFTVYRAPDRPDRLGDVAALADWLNYWLNDLAEDAP</sequence>
<dbReference type="PANTHER" id="PTHR14359">
    <property type="entry name" value="HOMO-OLIGOMERIC FLAVIN CONTAINING CYS DECARBOXYLASE FAMILY"/>
    <property type="match status" value="1"/>
</dbReference>
<dbReference type="SUPFAM" id="SSF52507">
    <property type="entry name" value="Homo-oligomeric flavin-containing Cys decarboxylases, HFCD"/>
    <property type="match status" value="1"/>
</dbReference>
<keyword evidence="3" id="KW-0288">FMN</keyword>
<accession>A0AAW9RGE0</accession>
<dbReference type="GO" id="GO:0004633">
    <property type="term" value="F:phosphopantothenoylcysteine decarboxylase activity"/>
    <property type="evidence" value="ECO:0007669"/>
    <property type="project" value="UniProtKB-EC"/>
</dbReference>
<dbReference type="GO" id="GO:0010181">
    <property type="term" value="F:FMN binding"/>
    <property type="evidence" value="ECO:0007669"/>
    <property type="project" value="InterPro"/>
</dbReference>
<dbReference type="AlphaFoldDB" id="A0AAW9RGE0"/>